<dbReference type="RefSeq" id="WP_245124014.1">
    <property type="nucleotide sequence ID" value="NZ_CP095061.1"/>
</dbReference>
<name>A0ABY4GAC6_9BACT</name>
<dbReference type="EMBL" id="CP095061">
    <property type="protein sequence ID" value="UOQ67838.1"/>
    <property type="molecule type" value="Genomic_DNA"/>
</dbReference>
<gene>
    <name evidence="1" type="ORF">MUN86_08265</name>
</gene>
<keyword evidence="2" id="KW-1185">Reference proteome</keyword>
<protein>
    <recommendedName>
        <fullName evidence="3">SHSP domain-containing protein</fullName>
    </recommendedName>
</protein>
<organism evidence="1 2">
    <name type="scientific">Hymenobacter volaticus</name>
    <dbReference type="NCBI Taxonomy" id="2932254"/>
    <lineage>
        <taxon>Bacteria</taxon>
        <taxon>Pseudomonadati</taxon>
        <taxon>Bacteroidota</taxon>
        <taxon>Cytophagia</taxon>
        <taxon>Cytophagales</taxon>
        <taxon>Hymenobacteraceae</taxon>
        <taxon>Hymenobacter</taxon>
    </lineage>
</organism>
<evidence type="ECO:0000313" key="1">
    <source>
        <dbReference type="EMBL" id="UOQ67838.1"/>
    </source>
</evidence>
<accession>A0ABY4GAC6</accession>
<sequence length="146" mass="16147">MRPPPVGDFRPLPVVTVAPAPKLLFLSGRLTTEASGSRLHDMHAEAVPGTLKTPETATDTSTFLRVSQLDSRHQVVSETRVTHPLRRSLEHVADDQRTFQRTEVKLSTAEFFVRLALKPTAATVRIEEIANGQTFILSELPIPSKI</sequence>
<reference evidence="1" key="1">
    <citation type="submission" date="2022-04" db="EMBL/GenBank/DDBJ databases">
        <title>Hymenobacter sp. isolated from the air.</title>
        <authorList>
            <person name="Won M."/>
            <person name="Lee C.-M."/>
            <person name="Woen H.-Y."/>
            <person name="Kwon S.-W."/>
        </authorList>
    </citation>
    <scope>NUCLEOTIDE SEQUENCE</scope>
    <source>
        <strain evidence="1">5420S-77</strain>
    </source>
</reference>
<dbReference type="Proteomes" id="UP000830401">
    <property type="component" value="Chromosome"/>
</dbReference>
<proteinExistence type="predicted"/>
<evidence type="ECO:0000313" key="2">
    <source>
        <dbReference type="Proteomes" id="UP000830401"/>
    </source>
</evidence>
<evidence type="ECO:0008006" key="3">
    <source>
        <dbReference type="Google" id="ProtNLM"/>
    </source>
</evidence>